<comment type="caution">
    <text evidence="1">The sequence shown here is derived from an EMBL/GenBank/DDBJ whole genome shotgun (WGS) entry which is preliminary data.</text>
</comment>
<evidence type="ECO:0000313" key="1">
    <source>
        <dbReference type="EMBL" id="KAK4519933.1"/>
    </source>
</evidence>
<dbReference type="AlphaFoldDB" id="A0AAN7DMN6"/>
<keyword evidence="2" id="KW-1185">Reference proteome</keyword>
<reference evidence="1 2" key="1">
    <citation type="submission" date="2022-11" db="EMBL/GenBank/DDBJ databases">
        <title>Mucor velutinosus strain NIH1002 WGS.</title>
        <authorList>
            <person name="Subramanian P."/>
            <person name="Mullikin J.C."/>
            <person name="Segre J.A."/>
            <person name="Zelazny A.M."/>
        </authorList>
    </citation>
    <scope>NUCLEOTIDE SEQUENCE [LARGE SCALE GENOMIC DNA]</scope>
    <source>
        <strain evidence="1 2">NIH1002</strain>
    </source>
</reference>
<dbReference type="RefSeq" id="XP_064686599.1">
    <property type="nucleotide sequence ID" value="XM_064829397.1"/>
</dbReference>
<name>A0AAN7DMN6_9FUNG</name>
<sequence>MRALAATAVYEHPVHSMILDIDDPVWATRFNQEERKEIKLYRGQEFVALPPPNMEDCLEGFNKNWKSGVALFDYASSLKYHPVHQYDEDWVKNAMLDVSRLFLKQNGLNMNDSSEADLLLKVWPFLYKLYEQGEIEAKLGERCSVASAIARNDRLSLEAEQKRARKIVSAKVDVLCKYVQVELGCCEVGKNGITVVNDKYLEDGYMQLPKTLKDMLCVQITNNPDKANNLRTFGFLVTGLNVQVLIVDVPCASSITRITRSATFPFPQDITEIASDFIPLLEITWKVKQEMLANTKSLQDKKRKAAALYVDDGEGRSAKVPFSFARH</sequence>
<dbReference type="EMBL" id="JASEJX010000012">
    <property type="protein sequence ID" value="KAK4519933.1"/>
    <property type="molecule type" value="Genomic_DNA"/>
</dbReference>
<dbReference type="Proteomes" id="UP001304243">
    <property type="component" value="Unassembled WGS sequence"/>
</dbReference>
<accession>A0AAN7DMN6</accession>
<protein>
    <submittedName>
        <fullName evidence="1">Gig suppressor</fullName>
    </submittedName>
</protein>
<dbReference type="GeneID" id="89953863"/>
<gene>
    <name evidence="1" type="primary">GIS2</name>
    <name evidence="1" type="ORF">ATC70_010177</name>
</gene>
<evidence type="ECO:0000313" key="2">
    <source>
        <dbReference type="Proteomes" id="UP001304243"/>
    </source>
</evidence>
<proteinExistence type="predicted"/>
<organism evidence="1 2">
    <name type="scientific">Mucor velutinosus</name>
    <dbReference type="NCBI Taxonomy" id="708070"/>
    <lineage>
        <taxon>Eukaryota</taxon>
        <taxon>Fungi</taxon>
        <taxon>Fungi incertae sedis</taxon>
        <taxon>Mucoromycota</taxon>
        <taxon>Mucoromycotina</taxon>
        <taxon>Mucoromycetes</taxon>
        <taxon>Mucorales</taxon>
        <taxon>Mucorineae</taxon>
        <taxon>Mucoraceae</taxon>
        <taxon>Mucor</taxon>
    </lineage>
</organism>